<proteinExistence type="predicted"/>
<dbReference type="Pfam" id="PF07700">
    <property type="entry name" value="HNOB"/>
    <property type="match status" value="1"/>
</dbReference>
<dbReference type="SUPFAM" id="SSF111126">
    <property type="entry name" value="Ligand-binding domain in the NO signalling and Golgi transport"/>
    <property type="match status" value="1"/>
</dbReference>
<dbReference type="InterPro" id="IPR038158">
    <property type="entry name" value="H-NOX_domain_sf"/>
</dbReference>
<dbReference type="InterPro" id="IPR011644">
    <property type="entry name" value="Heme_NO-bd"/>
</dbReference>
<sequence>MLGLLVSELVRMVETRHGISMADALMFGTDVPARRGDAVLDGYPQEQIEVLIDALALRTGESPRQLMRDFAARLMERIRHVHPGVYDRHADLFEPLAGRGEAAAALPVAVGDFARREMEILFGDRQEAQRLVEGLRHDIARRDLRAGGGRGLRDDMLGRHGLGTR</sequence>
<protein>
    <recommendedName>
        <fullName evidence="1">Heme NO-binding domain-containing protein</fullName>
    </recommendedName>
</protein>
<evidence type="ECO:0000259" key="1">
    <source>
        <dbReference type="Pfam" id="PF07700"/>
    </source>
</evidence>
<feature type="domain" description="Heme NO-binding" evidence="1">
    <location>
        <begin position="3"/>
        <end position="93"/>
    </location>
</feature>
<dbReference type="RefSeq" id="WP_173805134.1">
    <property type="nucleotide sequence ID" value="NZ_JABSNM010000007.1"/>
</dbReference>
<gene>
    <name evidence="2" type="ORF">HNQ01_001893</name>
</gene>
<dbReference type="Proteomes" id="UP001516061">
    <property type="component" value="Unassembled WGS sequence"/>
</dbReference>
<dbReference type="EMBL" id="JABSNM010000007">
    <property type="protein sequence ID" value="NRT56157.1"/>
    <property type="molecule type" value="Genomic_DNA"/>
</dbReference>
<reference evidence="2 3" key="1">
    <citation type="submission" date="2020-05" db="EMBL/GenBank/DDBJ databases">
        <title>Genomic Encyclopedia of Type Strains, Phase IV (KMG-V): Genome sequencing to study the core and pangenomes of soil and plant-associated prokaryotes.</title>
        <authorList>
            <person name="Whitman W."/>
        </authorList>
    </citation>
    <scope>NUCLEOTIDE SEQUENCE [LARGE SCALE GENOMIC DNA]</scope>
    <source>
        <strain evidence="2 3">C29</strain>
    </source>
</reference>
<evidence type="ECO:0000313" key="3">
    <source>
        <dbReference type="Proteomes" id="UP001516061"/>
    </source>
</evidence>
<dbReference type="Gene3D" id="3.90.1520.10">
    <property type="entry name" value="H-NOX domain"/>
    <property type="match status" value="1"/>
</dbReference>
<evidence type="ECO:0000313" key="2">
    <source>
        <dbReference type="EMBL" id="NRT56157.1"/>
    </source>
</evidence>
<name>A0ABX2G406_9BURK</name>
<organism evidence="2 3">
    <name type="scientific">Sphaerotilus uruguayifluvii</name>
    <dbReference type="NCBI Taxonomy" id="2735897"/>
    <lineage>
        <taxon>Bacteria</taxon>
        <taxon>Pseudomonadati</taxon>
        <taxon>Pseudomonadota</taxon>
        <taxon>Betaproteobacteria</taxon>
        <taxon>Burkholderiales</taxon>
        <taxon>Sphaerotilaceae</taxon>
        <taxon>Sphaerotilus</taxon>
    </lineage>
</organism>
<comment type="caution">
    <text evidence="2">The sequence shown here is derived from an EMBL/GenBank/DDBJ whole genome shotgun (WGS) entry which is preliminary data.</text>
</comment>
<keyword evidence="3" id="KW-1185">Reference proteome</keyword>
<dbReference type="InterPro" id="IPR024096">
    <property type="entry name" value="NO_sig/Golgi_transp_ligand-bd"/>
</dbReference>
<accession>A0ABX2G406</accession>